<keyword evidence="3" id="KW-1185">Reference proteome</keyword>
<dbReference type="eggNOG" id="ENOG502ZGZ3">
    <property type="taxonomic scope" value="Bacteria"/>
</dbReference>
<evidence type="ECO:0000313" key="2">
    <source>
        <dbReference type="EMBL" id="CBI76064.1"/>
    </source>
</evidence>
<feature type="chain" id="PRO_5003216276" evidence="1">
    <location>
        <begin position="22"/>
        <end position="77"/>
    </location>
</feature>
<evidence type="ECO:0000313" key="3">
    <source>
        <dbReference type="Proteomes" id="UP000009101"/>
    </source>
</evidence>
<dbReference type="HOGENOM" id="CLU_181471_1_0_5"/>
<organism evidence="2 3">
    <name type="scientific">Bartonella clarridgeiae (strain CCUG 45776 / CIP 104772 / 73)</name>
    <dbReference type="NCBI Taxonomy" id="696125"/>
    <lineage>
        <taxon>Bacteria</taxon>
        <taxon>Pseudomonadati</taxon>
        <taxon>Pseudomonadota</taxon>
        <taxon>Alphaproteobacteria</taxon>
        <taxon>Hyphomicrobiales</taxon>
        <taxon>Bartonellaceae</taxon>
        <taxon>Bartonella</taxon>
    </lineage>
</organism>
<feature type="signal peptide" evidence="1">
    <location>
        <begin position="1"/>
        <end position="21"/>
    </location>
</feature>
<reference evidence="2 3" key="2">
    <citation type="journal article" date="2011" name="PLoS Genet.">
        <title>Parallel evolution of a type IV secretion system in radiating lineages of the host-restricted bacterial pathogen Bartonella.</title>
        <authorList>
            <person name="Engel P."/>
            <person name="Salzburger W."/>
            <person name="Liesch M."/>
            <person name="Chang C.C."/>
            <person name="Maruyama S."/>
            <person name="Lanz C."/>
            <person name="Calteau A."/>
            <person name="Lajus A."/>
            <person name="Medigue C."/>
            <person name="Schuster S.C."/>
            <person name="Dehio C."/>
        </authorList>
    </citation>
    <scope>NUCLEOTIDE SEQUENCE [LARGE SCALE GENOMIC DNA]</scope>
    <source>
        <strain evidence="3">CIP 104772 / 73</strain>
    </source>
</reference>
<dbReference type="KEGG" id="bcd:BARCL_0383"/>
<sequence length="77" mass="8366">MKKVFFFAMFISLIGFDSVLAADCVEVGKKIAVQQGGTLTRSTPSIRDDKNMCVVVIVIPAHNGNKLRRVEVVVAAD</sequence>
<evidence type="ECO:0000256" key="1">
    <source>
        <dbReference type="SAM" id="SignalP"/>
    </source>
</evidence>
<dbReference type="Proteomes" id="UP000009101">
    <property type="component" value="Chromosome"/>
</dbReference>
<name>E6YGS6_BARC7</name>
<protein>
    <submittedName>
        <fullName evidence="2">Uncharacterized protein</fullName>
    </submittedName>
</protein>
<proteinExistence type="predicted"/>
<reference evidence="3" key="1">
    <citation type="submission" date="2009-11" db="EMBL/GenBank/DDBJ databases">
        <title>Genome sequencing of Bartonella species and comparative genomics.</title>
        <authorList>
            <person name="Engel P."/>
            <person name="Salzburger W."/>
            <person name="Marius L."/>
            <person name="Chao-Chin C."/>
            <person name="Soichi M."/>
            <person name="Christa L."/>
            <person name="Alexandra C."/>
            <person name="Aurelie L."/>
            <person name="Claudine M."/>
            <person name="Stephan S.C."/>
            <person name="Christoph D."/>
        </authorList>
    </citation>
    <scope>NUCLEOTIDE SEQUENCE [LARGE SCALE GENOMIC DNA]</scope>
    <source>
        <strain evidence="3">CIP 104772 / 73</strain>
    </source>
</reference>
<gene>
    <name evidence="2" type="ordered locus">BARCL_0383</name>
</gene>
<dbReference type="STRING" id="696125.BARCL_0383"/>
<keyword evidence="1" id="KW-0732">Signal</keyword>
<accession>E6YGS6</accession>
<dbReference type="EMBL" id="FN645454">
    <property type="protein sequence ID" value="CBI76064.1"/>
    <property type="molecule type" value="Genomic_DNA"/>
</dbReference>
<dbReference type="AlphaFoldDB" id="E6YGS6"/>